<dbReference type="CDD" id="cd16981">
    <property type="entry name" value="CID_RPRD_like"/>
    <property type="match status" value="1"/>
</dbReference>
<accession>A0A8K0C3T9</accession>
<dbReference type="Proteomes" id="UP000801492">
    <property type="component" value="Unassembled WGS sequence"/>
</dbReference>
<feature type="compositionally biased region" description="Pro residues" evidence="6">
    <location>
        <begin position="422"/>
        <end position="431"/>
    </location>
</feature>
<evidence type="ECO:0000256" key="4">
    <source>
        <dbReference type="ARBA" id="ARBA00062892"/>
    </source>
</evidence>
<feature type="compositionally biased region" description="Polar residues" evidence="6">
    <location>
        <begin position="499"/>
        <end position="514"/>
    </location>
</feature>
<feature type="compositionally biased region" description="Polar residues" evidence="6">
    <location>
        <begin position="308"/>
        <end position="320"/>
    </location>
</feature>
<feature type="region of interest" description="Disordered" evidence="6">
    <location>
        <begin position="790"/>
        <end position="819"/>
    </location>
</feature>
<feature type="compositionally biased region" description="Basic and acidic residues" evidence="6">
    <location>
        <begin position="604"/>
        <end position="615"/>
    </location>
</feature>
<feature type="region of interest" description="Disordered" evidence="6">
    <location>
        <begin position="656"/>
        <end position="697"/>
    </location>
</feature>
<gene>
    <name evidence="8" type="ORF">ILUMI_26396</name>
</gene>
<feature type="region of interest" description="Disordered" evidence="6">
    <location>
        <begin position="497"/>
        <end position="518"/>
    </location>
</feature>
<evidence type="ECO:0000256" key="3">
    <source>
        <dbReference type="ARBA" id="ARBA00022990"/>
    </source>
</evidence>
<feature type="compositionally biased region" description="Low complexity" evidence="6">
    <location>
        <begin position="380"/>
        <end position="390"/>
    </location>
</feature>
<keyword evidence="1" id="KW-0488">Methylation</keyword>
<feature type="region of interest" description="Disordered" evidence="6">
    <location>
        <begin position="380"/>
        <end position="404"/>
    </location>
</feature>
<dbReference type="GO" id="GO:0000993">
    <property type="term" value="F:RNA polymerase II complex binding"/>
    <property type="evidence" value="ECO:0007669"/>
    <property type="project" value="TreeGrafter"/>
</dbReference>
<keyword evidence="2" id="KW-0597">Phosphoprotein</keyword>
<dbReference type="Pfam" id="PF04818">
    <property type="entry name" value="CID"/>
    <property type="match status" value="1"/>
</dbReference>
<dbReference type="EMBL" id="VTPC01091076">
    <property type="protein sequence ID" value="KAF2879770.1"/>
    <property type="molecule type" value="Genomic_DNA"/>
</dbReference>
<feature type="region of interest" description="Disordered" evidence="6">
    <location>
        <begin position="281"/>
        <end position="320"/>
    </location>
</feature>
<evidence type="ECO:0000256" key="5">
    <source>
        <dbReference type="ARBA" id="ARBA00067342"/>
    </source>
</evidence>
<dbReference type="PANTHER" id="PTHR12460:SF40">
    <property type="entry name" value="REGULATION OF NUCLEAR PRE-MRNA DOMAIN-CONTAINING PROTEIN 2"/>
    <property type="match status" value="1"/>
</dbReference>
<dbReference type="PANTHER" id="PTHR12460">
    <property type="entry name" value="CYCLIN-DEPENDENT KINASE INHIBITOR-RELATED PROTEIN"/>
    <property type="match status" value="1"/>
</dbReference>
<feature type="domain" description="CID" evidence="7">
    <location>
        <begin position="17"/>
        <end position="146"/>
    </location>
</feature>
<sequence>MESIMDNKLTTMGVSSEVEFNTIMFEKRLTSLKDSQESINSCCHWCLNNKQHHKKIVNCWLNVLKRVKVEHRLTLFYLANDVIQYSKRRNYDFVESWGTSLQKATTLVRDEKVKHKILRIFKIWEQRGIYGEEFLADLCGLISASPSARKGDETHEFQSSYLIQKIRTCSRLEADTDIKLKQLKEHNPKIQIDSESLISSLKDRAHVDDVEKEIDDYSKQMEDYINALKMEIKSRINLISLLTQAETQLGNDKKDVKVVTTAYKTFSSRVKEFKKKLDEKLPTLTSPVPSPDINAPSPSPDSDIELPNNDNTTNTPASPVTCTANIINNSAGLYTNAGYYNPVPPPTPDSGNSGFGSNSFSSFIGSNMSFNLQNFNSSSLFGSDSSTQNQNPPPPTNTTSQTQTTNTYNVNDAISSLFPSMVCPPPPPAPNIPNSAPPSTNEYQYGNSTHVPLMPPPMPPFSKADDTYGISSYGDNTYNGNTNANYVNAPYEPTPPPYQSNTPSYQPAATSYEPSHQVYPTPAPTLQPPPPTTSFEPFNPDYAAYQNPEPPLTNYPPPSVPISNPYSTADEYNPEEEIEKWDTEATWEQPPPVDLDTPESPPLFEKEGYGDPIEYHDANVFSGAEDVDHRVLPSIITDSVNTEEKIGHRSKDVDHRNLISLTGSPNETRSVWKMPQSDQDYRKSVNSEQCNVGDKDYRVPPFNIENFKLPPPPPPPKMLTNQGLDCPIPFNPNMKLEEFSKEHFDMAKPPPPIPMKRPGVSPRKLQDNNESIDMDLSDDDHDMNVTNEEIIRNDSSANTTNPTSPSSEGFDLPPPPFPDLMDDLDANEFLDNVNENLDLGEFDTDLESIDQSQLKPGLLGSGPTPPFQMNFPNPQNPIFNDCSSPTSELGQNWMGQQPPPQEFINNQEFQNRDFSFRGRVIYLHHQQIFIQLLVGISFTITVYLSGSRDLELVHNVVAKPQTKLYTRYT</sequence>
<dbReference type="AlphaFoldDB" id="A0A8K0C3T9"/>
<name>A0A8K0C3T9_IGNLU</name>
<evidence type="ECO:0000256" key="2">
    <source>
        <dbReference type="ARBA" id="ARBA00022553"/>
    </source>
</evidence>
<feature type="compositionally biased region" description="Polar residues" evidence="6">
    <location>
        <begin position="659"/>
        <end position="669"/>
    </location>
</feature>
<dbReference type="OrthoDB" id="10069473at2759"/>
<dbReference type="PROSITE" id="PS51391">
    <property type="entry name" value="CID"/>
    <property type="match status" value="1"/>
</dbReference>
<protein>
    <recommendedName>
        <fullName evidence="5">Regulation of nuclear pre-mRNA domain-containing protein 2</fullName>
    </recommendedName>
</protein>
<dbReference type="InterPro" id="IPR008942">
    <property type="entry name" value="ENTH_VHS"/>
</dbReference>
<keyword evidence="3" id="KW-0007">Acetylation</keyword>
<feature type="compositionally biased region" description="Low complexity" evidence="6">
    <location>
        <begin position="795"/>
        <end position="811"/>
    </location>
</feature>
<dbReference type="SMART" id="SM00582">
    <property type="entry name" value="RPR"/>
    <property type="match status" value="1"/>
</dbReference>
<proteinExistence type="predicted"/>
<dbReference type="SUPFAM" id="SSF48464">
    <property type="entry name" value="ENTH/VHS domain"/>
    <property type="match status" value="1"/>
</dbReference>
<keyword evidence="9" id="KW-1185">Reference proteome</keyword>
<dbReference type="Gene3D" id="1.25.40.90">
    <property type="match status" value="1"/>
</dbReference>
<dbReference type="Gene3D" id="6.10.250.2560">
    <property type="match status" value="1"/>
</dbReference>
<comment type="caution">
    <text evidence="8">The sequence shown here is derived from an EMBL/GenBank/DDBJ whole genome shotgun (WGS) entry which is preliminary data.</text>
</comment>
<evidence type="ECO:0000313" key="8">
    <source>
        <dbReference type="EMBL" id="KAF2879770.1"/>
    </source>
</evidence>
<evidence type="ECO:0000256" key="1">
    <source>
        <dbReference type="ARBA" id="ARBA00022481"/>
    </source>
</evidence>
<dbReference type="FunFam" id="1.25.40.90:FF:000020">
    <property type="entry name" value="regulation of nuclear pre-mRNA domain-containing protein 2 isoform X1"/>
    <property type="match status" value="1"/>
</dbReference>
<feature type="region of interest" description="Disordered" evidence="6">
    <location>
        <begin position="419"/>
        <end position="440"/>
    </location>
</feature>
<dbReference type="InterPro" id="IPR006569">
    <property type="entry name" value="CID_dom"/>
</dbReference>
<dbReference type="GO" id="GO:0031124">
    <property type="term" value="P:mRNA 3'-end processing"/>
    <property type="evidence" value="ECO:0007669"/>
    <property type="project" value="TreeGrafter"/>
</dbReference>
<evidence type="ECO:0000256" key="6">
    <source>
        <dbReference type="SAM" id="MobiDB-lite"/>
    </source>
</evidence>
<reference evidence="8" key="1">
    <citation type="submission" date="2019-08" db="EMBL/GenBank/DDBJ databases">
        <title>The genome of the North American firefly Photinus pyralis.</title>
        <authorList>
            <consortium name="Photinus pyralis genome working group"/>
            <person name="Fallon T.R."/>
            <person name="Sander Lower S.E."/>
            <person name="Weng J.-K."/>
        </authorList>
    </citation>
    <scope>NUCLEOTIDE SEQUENCE</scope>
    <source>
        <strain evidence="8">TRF0915ILg1</strain>
        <tissue evidence="8">Whole body</tissue>
    </source>
</reference>
<comment type="subunit">
    <text evidence="4">Associates with the RNA polymerase II complex.</text>
</comment>
<feature type="region of interest" description="Disordered" evidence="6">
    <location>
        <begin position="582"/>
        <end position="615"/>
    </location>
</feature>
<evidence type="ECO:0000313" key="9">
    <source>
        <dbReference type="Proteomes" id="UP000801492"/>
    </source>
</evidence>
<organism evidence="8 9">
    <name type="scientific">Ignelater luminosus</name>
    <name type="common">Cucubano</name>
    <name type="synonym">Pyrophorus luminosus</name>
    <dbReference type="NCBI Taxonomy" id="2038154"/>
    <lineage>
        <taxon>Eukaryota</taxon>
        <taxon>Metazoa</taxon>
        <taxon>Ecdysozoa</taxon>
        <taxon>Arthropoda</taxon>
        <taxon>Hexapoda</taxon>
        <taxon>Insecta</taxon>
        <taxon>Pterygota</taxon>
        <taxon>Neoptera</taxon>
        <taxon>Endopterygota</taxon>
        <taxon>Coleoptera</taxon>
        <taxon>Polyphaga</taxon>
        <taxon>Elateriformia</taxon>
        <taxon>Elateroidea</taxon>
        <taxon>Elateridae</taxon>
        <taxon>Agrypninae</taxon>
        <taxon>Pyrophorini</taxon>
        <taxon>Ignelater</taxon>
    </lineage>
</organism>
<evidence type="ECO:0000259" key="7">
    <source>
        <dbReference type="PROSITE" id="PS51391"/>
    </source>
</evidence>